<keyword evidence="2" id="KW-1185">Reference proteome</keyword>
<dbReference type="Proteomes" id="UP000677082">
    <property type="component" value="Unassembled WGS sequence"/>
</dbReference>
<evidence type="ECO:0000313" key="1">
    <source>
        <dbReference type="EMBL" id="GIM95687.1"/>
    </source>
</evidence>
<evidence type="ECO:0000313" key="2">
    <source>
        <dbReference type="Proteomes" id="UP000677082"/>
    </source>
</evidence>
<comment type="caution">
    <text evidence="1">The sequence shown here is derived from an EMBL/GenBank/DDBJ whole genome shotgun (WGS) entry which is preliminary data.</text>
</comment>
<sequence>MAARPHAELGKRAAEAFRQPVSQCFRNLDTSREKDAFPNREMRPCLRRRPVISTRPGCPSKFRLSQMNALRSQIHLTTAAGTRTGNYRLITILISPDTHPAAELVRLHRQRWESN</sequence>
<accession>A0A919W493</accession>
<organism evidence="1 2">
    <name type="scientific">Paractinoplanes toevensis</name>
    <dbReference type="NCBI Taxonomy" id="571911"/>
    <lineage>
        <taxon>Bacteria</taxon>
        <taxon>Bacillati</taxon>
        <taxon>Actinomycetota</taxon>
        <taxon>Actinomycetes</taxon>
        <taxon>Micromonosporales</taxon>
        <taxon>Micromonosporaceae</taxon>
        <taxon>Paractinoplanes</taxon>
    </lineage>
</organism>
<dbReference type="EMBL" id="BOQN01000096">
    <property type="protein sequence ID" value="GIM95687.1"/>
    <property type="molecule type" value="Genomic_DNA"/>
</dbReference>
<protein>
    <submittedName>
        <fullName evidence="1">Uncharacterized protein</fullName>
    </submittedName>
</protein>
<dbReference type="AlphaFoldDB" id="A0A919W493"/>
<proteinExistence type="predicted"/>
<name>A0A919W493_9ACTN</name>
<reference evidence="1 2" key="1">
    <citation type="submission" date="2021-03" db="EMBL/GenBank/DDBJ databases">
        <title>Whole genome shotgun sequence of Actinoplanes toevensis NBRC 105298.</title>
        <authorList>
            <person name="Komaki H."/>
            <person name="Tamura T."/>
        </authorList>
    </citation>
    <scope>NUCLEOTIDE SEQUENCE [LARGE SCALE GENOMIC DNA]</scope>
    <source>
        <strain evidence="1 2">NBRC 105298</strain>
    </source>
</reference>
<gene>
    <name evidence="1" type="ORF">Ato02nite_074800</name>
</gene>